<feature type="region of interest" description="Disordered" evidence="2">
    <location>
        <begin position="1"/>
        <end position="22"/>
    </location>
</feature>
<evidence type="ECO:0000256" key="1">
    <source>
        <dbReference type="SAM" id="Coils"/>
    </source>
</evidence>
<gene>
    <name evidence="3" type="ORF">UFOVP574_37</name>
</gene>
<proteinExistence type="predicted"/>
<evidence type="ECO:0000313" key="3">
    <source>
        <dbReference type="EMBL" id="CAB4150832.1"/>
    </source>
</evidence>
<organism evidence="3">
    <name type="scientific">uncultured Caudovirales phage</name>
    <dbReference type="NCBI Taxonomy" id="2100421"/>
    <lineage>
        <taxon>Viruses</taxon>
        <taxon>Duplodnaviria</taxon>
        <taxon>Heunggongvirae</taxon>
        <taxon>Uroviricota</taxon>
        <taxon>Caudoviricetes</taxon>
        <taxon>Peduoviridae</taxon>
        <taxon>Maltschvirus</taxon>
        <taxon>Maltschvirus maltsch</taxon>
    </lineage>
</organism>
<feature type="coiled-coil region" evidence="1">
    <location>
        <begin position="353"/>
        <end position="380"/>
    </location>
</feature>
<accession>A0A6J5MWX5</accession>
<evidence type="ECO:0008006" key="4">
    <source>
        <dbReference type="Google" id="ProtNLM"/>
    </source>
</evidence>
<keyword evidence="1" id="KW-0175">Coiled coil</keyword>
<reference evidence="3" key="1">
    <citation type="submission" date="2020-04" db="EMBL/GenBank/DDBJ databases">
        <authorList>
            <person name="Chiriac C."/>
            <person name="Salcher M."/>
            <person name="Ghai R."/>
            <person name="Kavagutti S V."/>
        </authorList>
    </citation>
    <scope>NUCLEOTIDE SEQUENCE</scope>
</reference>
<evidence type="ECO:0000256" key="2">
    <source>
        <dbReference type="SAM" id="MobiDB-lite"/>
    </source>
</evidence>
<name>A0A6J5MWX5_9CAUD</name>
<sequence length="1137" mass="123456">MQITSPSGRVYQWNKPTEPTKEDWDALQQYDASISNAKPEQSSLGQTAADIGIETGLGIGGQMAGAALAPLTGGASIPVLGGVGAGIGNALVQKGQIQRGERPDFSFGELASAIGLGAIPVGGAAKAGGSVLKTMGMRAAQGAGVSGAGEIARVAIDYGRLPTAEEFATALGGGAVVGGALGGLEQSLTTRLTKNPLFVEQRIGSPIIDALKRIDGDKNAIAEEGRILIGELEKKLGGVKDEAVRADLNFKIKKVLSGELNSSNIPEDFAKTTGALRQTIDDATGRLKELGVVEKGDALYNTMTNNEGSYVRRAYKIFAVPGWKPSETSFNKWVTQNVENDMRDWTGLKTTKLLSVKDANDQLAAQRAKLTQKYTNAANELLDRDNAATFLTEGRISTNSGIFKKRKNIDEATRELLGQIQDPVFLAGETLSRMTNTEATYKGLKEVKRLGLASGIFREGASLPGDVLIAAKGNKLNPMSGLYTSPEFKQAFDQYTTNDLGPIMSKMSGLATLSSAAKIPKTLGSLKGWASNLWGGSMDVIAQGHGLEMLKTGNYGQAARNAGYQLGLIKPDGSVAAKEAHDFYKGMLRERLIQPNIQFADFLNTFKIAEGEVKNPLLAQAMDKAKSGISTLGKFYSMPESSAKVFNLAGEMNDLAKAFPSMPKDELFKKAAERVRMTTQDYDSLPQAIRNFSSVGFLDPFVSYTADRFRVVYNTYKLALQDINSGNAVLRKNGAKRMAAMTTTLGAAGAIGLNTDLSKEEETAIRNRLPEWDKDGFLNIQKKDDGTYTYSNLNYNIPHTAAMEAAFAALNQENPQDAMRKFISVASKQAFGQNLLLAPLTEVYTGKTARGIPISSENDPDYKQFADKSIYFLDNAFTPLVVKEINKGYRALKAEETGVKPTSPNAPKIEDILLSNLAGIRVQRVNPKEQMKFQAAGFSRDLVNDQIAFSSEKRRAIDQAETAKAFDRFSGRYKSTYDKVAGVVNDARVLGLSDDEIAKTLKDGRVPTTIALAAINGTYVQPEPDNENSPKMLYEKIQALPKGEQERALRQLITQKPDIGKSLVSRFRQDVRNEALKIGEVDKLLLSQSAEDGERATFINRKLATIQEDYQKKIYLNDLRKKKILTPQVEVQMIAYR</sequence>
<protein>
    <recommendedName>
        <fullName evidence="4">Large polyvalent protein associated domain-containing protein</fullName>
    </recommendedName>
</protein>
<dbReference type="EMBL" id="LR796549">
    <property type="protein sequence ID" value="CAB4150832.1"/>
    <property type="molecule type" value="Genomic_DNA"/>
</dbReference>